<comment type="caution">
    <text evidence="2">The sequence shown here is derived from an EMBL/GenBank/DDBJ whole genome shotgun (WGS) entry which is preliminary data.</text>
</comment>
<keyword evidence="3" id="KW-1185">Reference proteome</keyword>
<accession>A0A2P8Q873</accession>
<evidence type="ECO:0000256" key="1">
    <source>
        <dbReference type="SAM" id="Phobius"/>
    </source>
</evidence>
<reference evidence="2 3" key="1">
    <citation type="submission" date="2018-03" db="EMBL/GenBank/DDBJ databases">
        <title>Streptomyces dioscori sp. nov., a novel endophytic actinobacterium isolated from bulbil of Dioscorea bulbifera L.</title>
        <authorList>
            <person name="Zhikuan W."/>
        </authorList>
    </citation>
    <scope>NUCLEOTIDE SEQUENCE [LARGE SCALE GENOMIC DNA]</scope>
    <source>
        <strain evidence="2 3">A217</strain>
    </source>
</reference>
<dbReference type="AlphaFoldDB" id="A0A2P8Q873"/>
<feature type="transmembrane region" description="Helical" evidence="1">
    <location>
        <begin position="119"/>
        <end position="139"/>
    </location>
</feature>
<dbReference type="RefSeq" id="WP_107017091.1">
    <property type="nucleotide sequence ID" value="NZ_KZ679042.1"/>
</dbReference>
<keyword evidence="1" id="KW-0812">Transmembrane</keyword>
<dbReference type="OrthoDB" id="3867182at2"/>
<name>A0A2P8Q873_9ACTN</name>
<protein>
    <submittedName>
        <fullName evidence="2">DUF3592 domain-containing protein</fullName>
    </submittedName>
</protein>
<gene>
    <name evidence="2" type="ORF">C6Y14_14635</name>
</gene>
<evidence type="ECO:0000313" key="2">
    <source>
        <dbReference type="EMBL" id="PSM42454.1"/>
    </source>
</evidence>
<organism evidence="2 3">
    <name type="scientific">Streptomyces dioscori</name>
    <dbReference type="NCBI Taxonomy" id="2109333"/>
    <lineage>
        <taxon>Bacteria</taxon>
        <taxon>Bacillati</taxon>
        <taxon>Actinomycetota</taxon>
        <taxon>Actinomycetes</taxon>
        <taxon>Kitasatosporales</taxon>
        <taxon>Streptomycetaceae</taxon>
        <taxon>Streptomyces</taxon>
        <taxon>Streptomyces aurantiacus group</taxon>
    </lineage>
</organism>
<sequence>MNVQGTLELWWTVPAGTALVGYACSLARLTRPQRAVWVTARVVEVHRPAHGDSKRPGIPVTVAFQDPFTGREFRLRHTGRNGHVVAAAWVGQEFPVRYPRRRPERFHLMLDKAGEERGLGGPHCMLLLLFVGLVVQAFVVRGWPDGLICLGGLLLVVGALSRDRQHARARAALLDGAVAVPGRVVAVTKDVHTDGEGDEIVNHAPVVAFTTREGVHVTALCREGIARPALSLDRDLTIHYAPGDPAVFTPDLDHDRRERAAAVRFVMCLLLAGIAAIALGAAFLNGLLPVT</sequence>
<proteinExistence type="predicted"/>
<dbReference type="Proteomes" id="UP000240429">
    <property type="component" value="Unassembled WGS sequence"/>
</dbReference>
<dbReference type="EMBL" id="PYBJ01000008">
    <property type="protein sequence ID" value="PSM42454.1"/>
    <property type="molecule type" value="Genomic_DNA"/>
</dbReference>
<evidence type="ECO:0000313" key="3">
    <source>
        <dbReference type="Proteomes" id="UP000240429"/>
    </source>
</evidence>
<keyword evidence="1" id="KW-0472">Membrane</keyword>
<feature type="transmembrane region" description="Helical" evidence="1">
    <location>
        <begin position="265"/>
        <end position="288"/>
    </location>
</feature>
<feature type="transmembrane region" description="Helical" evidence="1">
    <location>
        <begin position="145"/>
        <end position="161"/>
    </location>
</feature>
<keyword evidence="1" id="KW-1133">Transmembrane helix</keyword>